<sequence length="78" mass="9246">MKMELKKVQKEHPFELATYNIHDKTLPEQAKWQKKYIFDIPVLHVDGQEVLRHRITDKSRVKLLKALQNARKGQEAPL</sequence>
<keyword evidence="3" id="KW-1185">Reference proteome</keyword>
<evidence type="ECO:0000256" key="1">
    <source>
        <dbReference type="RuleBase" id="RU363082"/>
    </source>
</evidence>
<organism evidence="2 3">
    <name type="scientific">Tilletia horrida</name>
    <dbReference type="NCBI Taxonomy" id="155126"/>
    <lineage>
        <taxon>Eukaryota</taxon>
        <taxon>Fungi</taxon>
        <taxon>Dikarya</taxon>
        <taxon>Basidiomycota</taxon>
        <taxon>Ustilaginomycotina</taxon>
        <taxon>Exobasidiomycetes</taxon>
        <taxon>Tilletiales</taxon>
        <taxon>Tilletiaceae</taxon>
        <taxon>Tilletia</taxon>
    </lineage>
</organism>
<keyword evidence="1" id="KW-0813">Transport</keyword>
<dbReference type="InterPro" id="IPR008554">
    <property type="entry name" value="Glutaredoxin-like"/>
</dbReference>
<dbReference type="SUPFAM" id="SSF52833">
    <property type="entry name" value="Thioredoxin-like"/>
    <property type="match status" value="1"/>
</dbReference>
<accession>A0AAN6GQ28</accession>
<name>A0AAN6GQ28_9BASI</name>
<protein>
    <recommendedName>
        <fullName evidence="1">Glutaredoxin-like protein</fullName>
    </recommendedName>
</protein>
<gene>
    <name evidence="2" type="ORF">OC846_004274</name>
</gene>
<evidence type="ECO:0000313" key="2">
    <source>
        <dbReference type="EMBL" id="KAK0549003.1"/>
    </source>
</evidence>
<dbReference type="AlphaFoldDB" id="A0AAN6GQ28"/>
<comment type="caution">
    <text evidence="2">The sequence shown here is derived from an EMBL/GenBank/DDBJ whole genome shotgun (WGS) entry which is preliminary data.</text>
</comment>
<evidence type="ECO:0000313" key="3">
    <source>
        <dbReference type="Proteomes" id="UP001176517"/>
    </source>
</evidence>
<dbReference type="EMBL" id="JAPDMZ010000123">
    <property type="protein sequence ID" value="KAK0549003.1"/>
    <property type="molecule type" value="Genomic_DNA"/>
</dbReference>
<comment type="similarity">
    <text evidence="1">Belongs to the glutaredoxin family.</text>
</comment>
<proteinExistence type="inferred from homology"/>
<dbReference type="Pfam" id="PF05768">
    <property type="entry name" value="Glrx-like"/>
    <property type="match status" value="1"/>
</dbReference>
<dbReference type="Proteomes" id="UP001176517">
    <property type="component" value="Unassembled WGS sequence"/>
</dbReference>
<reference evidence="2" key="1">
    <citation type="journal article" date="2023" name="PhytoFront">
        <title>Draft Genome Resources of Seven Strains of Tilletia horrida, Causal Agent of Kernel Smut of Rice.</title>
        <authorList>
            <person name="Khanal S."/>
            <person name="Antony Babu S."/>
            <person name="Zhou X.G."/>
        </authorList>
    </citation>
    <scope>NUCLEOTIDE SEQUENCE</scope>
    <source>
        <strain evidence="2">TX6</strain>
    </source>
</reference>
<dbReference type="InterPro" id="IPR036249">
    <property type="entry name" value="Thioredoxin-like_sf"/>
</dbReference>
<dbReference type="Gene3D" id="3.40.30.10">
    <property type="entry name" value="Glutaredoxin"/>
    <property type="match status" value="1"/>
</dbReference>
<keyword evidence="1" id="KW-0249">Electron transport</keyword>